<dbReference type="InterPro" id="IPR043129">
    <property type="entry name" value="ATPase_NBD"/>
</dbReference>
<dbReference type="EMBL" id="FWWU01000001">
    <property type="protein sequence ID" value="SMB77964.1"/>
    <property type="molecule type" value="Genomic_DNA"/>
</dbReference>
<proteinExistence type="inferred from homology"/>
<dbReference type="InterPro" id="IPR049874">
    <property type="entry name" value="ROK_cs"/>
</dbReference>
<dbReference type="STRING" id="695939.SAMN00790413_04030"/>
<evidence type="ECO:0000256" key="1">
    <source>
        <dbReference type="ARBA" id="ARBA00006479"/>
    </source>
</evidence>
<dbReference type="Gene3D" id="3.30.420.40">
    <property type="match status" value="2"/>
</dbReference>
<gene>
    <name evidence="2" type="ORF">SAMN00790413_04030</name>
</gene>
<dbReference type="InterPro" id="IPR036388">
    <property type="entry name" value="WH-like_DNA-bd_sf"/>
</dbReference>
<dbReference type="PROSITE" id="PS01125">
    <property type="entry name" value="ROK"/>
    <property type="match status" value="1"/>
</dbReference>
<evidence type="ECO:0000313" key="2">
    <source>
        <dbReference type="EMBL" id="SMB77964.1"/>
    </source>
</evidence>
<keyword evidence="2" id="KW-0808">Transferase</keyword>
<keyword evidence="3" id="KW-1185">Reference proteome</keyword>
<protein>
    <submittedName>
        <fullName evidence="2">ROK family protein (Putative glucokinase)</fullName>
    </submittedName>
</protein>
<dbReference type="Gene3D" id="1.10.10.10">
    <property type="entry name" value="Winged helix-like DNA-binding domain superfamily/Winged helix DNA-binding domain"/>
    <property type="match status" value="1"/>
</dbReference>
<dbReference type="PANTHER" id="PTHR18964">
    <property type="entry name" value="ROK (REPRESSOR, ORF, KINASE) FAMILY"/>
    <property type="match status" value="1"/>
</dbReference>
<accession>A0A1W1UB10</accession>
<dbReference type="SUPFAM" id="SSF53067">
    <property type="entry name" value="Actin-like ATPase domain"/>
    <property type="match status" value="1"/>
</dbReference>
<dbReference type="InterPro" id="IPR000600">
    <property type="entry name" value="ROK"/>
</dbReference>
<evidence type="ECO:0000313" key="3">
    <source>
        <dbReference type="Proteomes" id="UP000192582"/>
    </source>
</evidence>
<dbReference type="AlphaFoldDB" id="A0A1W1UB10"/>
<dbReference type="PANTHER" id="PTHR18964:SF173">
    <property type="entry name" value="GLUCOKINASE"/>
    <property type="match status" value="1"/>
</dbReference>
<keyword evidence="2" id="KW-0418">Kinase</keyword>
<dbReference type="Pfam" id="PF00480">
    <property type="entry name" value="ROK"/>
    <property type="match status" value="1"/>
</dbReference>
<dbReference type="SUPFAM" id="SSF46785">
    <property type="entry name" value="Winged helix' DNA-binding domain"/>
    <property type="match status" value="1"/>
</dbReference>
<dbReference type="InterPro" id="IPR036390">
    <property type="entry name" value="WH_DNA-bd_sf"/>
</dbReference>
<dbReference type="Proteomes" id="UP000192582">
    <property type="component" value="Unassembled WGS sequence"/>
</dbReference>
<name>A0A1W1UB10_9DEIO</name>
<organism evidence="2 3">
    <name type="scientific">Deinococcus hopiensis KR-140</name>
    <dbReference type="NCBI Taxonomy" id="695939"/>
    <lineage>
        <taxon>Bacteria</taxon>
        <taxon>Thermotogati</taxon>
        <taxon>Deinococcota</taxon>
        <taxon>Deinococci</taxon>
        <taxon>Deinococcales</taxon>
        <taxon>Deinococcaceae</taxon>
        <taxon>Deinococcus</taxon>
    </lineage>
</organism>
<reference evidence="2 3" key="1">
    <citation type="submission" date="2017-04" db="EMBL/GenBank/DDBJ databases">
        <authorList>
            <person name="Afonso C.L."/>
            <person name="Miller P.J."/>
            <person name="Scott M.A."/>
            <person name="Spackman E."/>
            <person name="Goraichik I."/>
            <person name="Dimitrov K.M."/>
            <person name="Suarez D.L."/>
            <person name="Swayne D.E."/>
        </authorList>
    </citation>
    <scope>NUCLEOTIDE SEQUENCE [LARGE SCALE GENOMIC DNA]</scope>
    <source>
        <strain evidence="2 3">KR-140</strain>
    </source>
</reference>
<dbReference type="GO" id="GO:0016301">
    <property type="term" value="F:kinase activity"/>
    <property type="evidence" value="ECO:0007669"/>
    <property type="project" value="UniProtKB-KW"/>
</dbReference>
<sequence length="405" mass="43060">MTMTDPVRHPNGLTVLEAIFWSNCPSRYDLVTRTRFSKSKVGSIVGDLIDEELIEEGSVQDSSGGRRPTGLQLHRNLGYAIGIDLGVTSVTVTVSDVNFQVVASSTTETDVRVGPGPVLAIISRSIDQLLKEQTIRRSQILGIGMGVPGPVEFHTGLLINPPLMPNWEGFNLREYFAESHSAPVFVDNDVNVMALGELHHRRSNGDSDGNENMIVVNLGTGIGAGIIVRGEVYRGADGAAGDIGHVSIDPQGPRCHCGNTGCIEALAGAPNIVREAVAAAEQGISTILQDLVSTKGQLTLSDVSLAARQGDPAANHVIQTAGSRVGQVLASLVNFFNPSHLLLDGPVAYMGPLMLASIRQSVYARSLPLSTRKLHIDYTQLGTRSGARGSTALAIHQALKQRLSQ</sequence>
<comment type="similarity">
    <text evidence="1">Belongs to the ROK (NagC/XylR) family.</text>
</comment>